<dbReference type="Gramene" id="Jr01_16040_p1">
    <property type="protein sequence ID" value="cds.Jr01_16040_p1"/>
    <property type="gene ID" value="Jr01_16040"/>
</dbReference>
<dbReference type="OrthoDB" id="1938246at2759"/>
<proteinExistence type="predicted"/>
<dbReference type="Proteomes" id="UP000235220">
    <property type="component" value="Chromosome 1"/>
</dbReference>
<feature type="region of interest" description="Disordered" evidence="1">
    <location>
        <begin position="97"/>
        <end position="120"/>
    </location>
</feature>
<evidence type="ECO:0000256" key="1">
    <source>
        <dbReference type="SAM" id="MobiDB-lite"/>
    </source>
</evidence>
<organism evidence="2 3">
    <name type="scientific">Juglans regia</name>
    <name type="common">English walnut</name>
    <dbReference type="NCBI Taxonomy" id="51240"/>
    <lineage>
        <taxon>Eukaryota</taxon>
        <taxon>Viridiplantae</taxon>
        <taxon>Streptophyta</taxon>
        <taxon>Embryophyta</taxon>
        <taxon>Tracheophyta</taxon>
        <taxon>Spermatophyta</taxon>
        <taxon>Magnoliopsida</taxon>
        <taxon>eudicotyledons</taxon>
        <taxon>Gunneridae</taxon>
        <taxon>Pentapetalae</taxon>
        <taxon>rosids</taxon>
        <taxon>fabids</taxon>
        <taxon>Fagales</taxon>
        <taxon>Juglandaceae</taxon>
        <taxon>Juglans</taxon>
    </lineage>
</organism>
<reference evidence="3" key="1">
    <citation type="submission" date="2025-08" db="UniProtKB">
        <authorList>
            <consortium name="RefSeq"/>
        </authorList>
    </citation>
    <scope>IDENTIFICATION</scope>
    <source>
        <tissue evidence="3">Leaves</tissue>
    </source>
</reference>
<dbReference type="GeneID" id="108985780"/>
<dbReference type="AlphaFoldDB" id="A0A2I4E2X2"/>
<sequence length="120" mass="13944">MGKSKDIGGLGFRDFENFNIALLAKQGWRILLYPNSLSSRVLKLKYFSKSDFLEAKMGSNPSYIWRSILSARELLQQGLQWRIGNWKSVRIWSDPWLPQPTSYKPQSGNKSLGKKLKWKH</sequence>
<accession>A0A2I4E2X2</accession>
<name>A0A2I4E2X2_JUGRE</name>
<evidence type="ECO:0000313" key="3">
    <source>
        <dbReference type="RefSeq" id="XP_018813746.1"/>
    </source>
</evidence>
<dbReference type="KEGG" id="jre:108985780"/>
<evidence type="ECO:0000313" key="2">
    <source>
        <dbReference type="Proteomes" id="UP000235220"/>
    </source>
</evidence>
<keyword evidence="2" id="KW-1185">Reference proteome</keyword>
<protein>
    <submittedName>
        <fullName evidence="3">Uncharacterized mitochondrial protein AtMg00310-like</fullName>
    </submittedName>
</protein>
<gene>
    <name evidence="3" type="primary">LOC108985780</name>
</gene>
<feature type="compositionally biased region" description="Polar residues" evidence="1">
    <location>
        <begin position="99"/>
        <end position="110"/>
    </location>
</feature>
<dbReference type="RefSeq" id="XP_018813746.1">
    <property type="nucleotide sequence ID" value="XM_018958201.1"/>
</dbReference>